<name>A0A1U7NW78_9DEIO</name>
<organism evidence="1 2">
    <name type="scientific">Deinococcus marmoris</name>
    <dbReference type="NCBI Taxonomy" id="249408"/>
    <lineage>
        <taxon>Bacteria</taxon>
        <taxon>Thermotogati</taxon>
        <taxon>Deinococcota</taxon>
        <taxon>Deinococci</taxon>
        <taxon>Deinococcales</taxon>
        <taxon>Deinococcaceae</taxon>
        <taxon>Deinococcus</taxon>
    </lineage>
</organism>
<dbReference type="AlphaFoldDB" id="A0A1U7NW78"/>
<dbReference type="GO" id="GO:0004113">
    <property type="term" value="F:2',3'-cyclic-nucleotide 3'-phosphodiesterase activity"/>
    <property type="evidence" value="ECO:0007669"/>
    <property type="project" value="TreeGrafter"/>
</dbReference>
<dbReference type="Gene3D" id="3.60.21.10">
    <property type="match status" value="1"/>
</dbReference>
<dbReference type="Pfam" id="PF13277">
    <property type="entry name" value="YmdB"/>
    <property type="match status" value="1"/>
</dbReference>
<comment type="caution">
    <text evidence="1">The sequence shown here is derived from an EMBL/GenBank/DDBJ whole genome shotgun (WGS) entry which is preliminary data.</text>
</comment>
<dbReference type="SUPFAM" id="SSF56300">
    <property type="entry name" value="Metallo-dependent phosphatases"/>
    <property type="match status" value="1"/>
</dbReference>
<accession>A0A1U7NW78</accession>
<sequence>MCWSWWCLLLPSLGHAHYGGITAQNAGPDRKHWAVQKKAEEGRTDASLGRMIKLLFVGDVFGQPGRRMLGKTLPDLRRDVDFAVVNMENAAGGFGMHREAAEGALRAGADCMTLGNHAWQHRDINKLMQDPENYPIVRPLNYADPATPGVGWRTFEVQTAGGQTERLTVVNLLGRVFMDQVSNPFSAIDRLLERDDLGSVFVDFHAEASSEKAGMAWHLDGRVAAVIGTHTHVPTADTRILPHGTAFQTDAGFTGPHDSIIGSDPAGPVARFVTERPHRYAVAEGRAELNAVYVQIEAGRAVGIERYRAVEEGVEEDGL</sequence>
<dbReference type="STRING" id="249408.BOO71_0009640"/>
<gene>
    <name evidence="1" type="ORF">BOO71_0009640</name>
</gene>
<evidence type="ECO:0000313" key="1">
    <source>
        <dbReference type="EMBL" id="OLV17172.1"/>
    </source>
</evidence>
<dbReference type="eggNOG" id="COG1692">
    <property type="taxonomic scope" value="Bacteria"/>
</dbReference>
<reference evidence="1 2" key="1">
    <citation type="submission" date="2017-01" db="EMBL/GenBank/DDBJ databases">
        <title>Genome Analysis of Deinococcus marmoris KOPRI26562.</title>
        <authorList>
            <person name="Kim J.H."/>
            <person name="Oh H.-M."/>
        </authorList>
    </citation>
    <scope>NUCLEOTIDE SEQUENCE [LARGE SCALE GENOMIC DNA]</scope>
    <source>
        <strain evidence="1 2">KOPRI26562</strain>
    </source>
</reference>
<dbReference type="EMBL" id="MSTI01000111">
    <property type="protein sequence ID" value="OLV17172.1"/>
    <property type="molecule type" value="Genomic_DNA"/>
</dbReference>
<dbReference type="PANTHER" id="PTHR36303:SF1">
    <property type="entry name" value="2',3'-CYCLIC-NUCLEOTIDE 2'-PHOSPHODIESTERASE"/>
    <property type="match status" value="1"/>
</dbReference>
<protein>
    <submittedName>
        <fullName evidence="1">Phosphoesterase family protein</fullName>
    </submittedName>
</protein>
<keyword evidence="2" id="KW-1185">Reference proteome</keyword>
<dbReference type="PANTHER" id="PTHR36303">
    <property type="entry name" value="2',3'-CYCLIC-NUCLEOTIDE 2'-PHOSPHODIESTERASE"/>
    <property type="match status" value="1"/>
</dbReference>
<dbReference type="CDD" id="cd07382">
    <property type="entry name" value="MPP_DR1281"/>
    <property type="match status" value="1"/>
</dbReference>
<proteinExistence type="predicted"/>
<dbReference type="InterPro" id="IPR005235">
    <property type="entry name" value="YmdB-like"/>
</dbReference>
<dbReference type="InterPro" id="IPR029052">
    <property type="entry name" value="Metallo-depent_PP-like"/>
</dbReference>
<evidence type="ECO:0000313" key="2">
    <source>
        <dbReference type="Proteomes" id="UP000186607"/>
    </source>
</evidence>
<dbReference type="Proteomes" id="UP000186607">
    <property type="component" value="Unassembled WGS sequence"/>
</dbReference>